<evidence type="ECO:0000313" key="2">
    <source>
        <dbReference type="EMBL" id="GFT94037.1"/>
    </source>
</evidence>
<dbReference type="AlphaFoldDB" id="A0A8X6Q322"/>
<evidence type="ECO:0000313" key="3">
    <source>
        <dbReference type="Proteomes" id="UP000887013"/>
    </source>
</evidence>
<accession>A0A8X6Q322</accession>
<organism evidence="2 3">
    <name type="scientific">Nephila pilipes</name>
    <name type="common">Giant wood spider</name>
    <name type="synonym">Nephila maculata</name>
    <dbReference type="NCBI Taxonomy" id="299642"/>
    <lineage>
        <taxon>Eukaryota</taxon>
        <taxon>Metazoa</taxon>
        <taxon>Ecdysozoa</taxon>
        <taxon>Arthropoda</taxon>
        <taxon>Chelicerata</taxon>
        <taxon>Arachnida</taxon>
        <taxon>Araneae</taxon>
        <taxon>Araneomorphae</taxon>
        <taxon>Entelegynae</taxon>
        <taxon>Araneoidea</taxon>
        <taxon>Nephilidae</taxon>
        <taxon>Nephila</taxon>
    </lineage>
</organism>
<sequence>MYLSPINESNLDHDLGGTAPLPPMTTVFRDRRNYLPRTGQKFFERMDFLRESSINKLFSSDWHVEQPSATVHLGSFGDILARRKAFEASLLMVEK</sequence>
<name>A0A8X6Q322_NEPPI</name>
<dbReference type="EMBL" id="BMAW01121462">
    <property type="protein sequence ID" value="GFT94037.1"/>
    <property type="molecule type" value="Genomic_DNA"/>
</dbReference>
<dbReference type="Proteomes" id="UP000887013">
    <property type="component" value="Unassembled WGS sequence"/>
</dbReference>
<feature type="region of interest" description="Disordered" evidence="1">
    <location>
        <begin position="1"/>
        <end position="24"/>
    </location>
</feature>
<proteinExistence type="predicted"/>
<gene>
    <name evidence="2" type="ORF">NPIL_51541</name>
</gene>
<keyword evidence="3" id="KW-1185">Reference proteome</keyword>
<comment type="caution">
    <text evidence="2">The sequence shown here is derived from an EMBL/GenBank/DDBJ whole genome shotgun (WGS) entry which is preliminary data.</text>
</comment>
<evidence type="ECO:0000256" key="1">
    <source>
        <dbReference type="SAM" id="MobiDB-lite"/>
    </source>
</evidence>
<reference evidence="2" key="1">
    <citation type="submission" date="2020-08" db="EMBL/GenBank/DDBJ databases">
        <title>Multicomponent nature underlies the extraordinary mechanical properties of spider dragline silk.</title>
        <authorList>
            <person name="Kono N."/>
            <person name="Nakamura H."/>
            <person name="Mori M."/>
            <person name="Yoshida Y."/>
            <person name="Ohtoshi R."/>
            <person name="Malay A.D."/>
            <person name="Moran D.A.P."/>
            <person name="Tomita M."/>
            <person name="Numata K."/>
            <person name="Arakawa K."/>
        </authorList>
    </citation>
    <scope>NUCLEOTIDE SEQUENCE</scope>
</reference>
<protein>
    <submittedName>
        <fullName evidence="2">Uncharacterized protein</fullName>
    </submittedName>
</protein>